<organism evidence="1">
    <name type="scientific">Paenarthrobacter sp. AMU7</name>
    <dbReference type="NCBI Taxonomy" id="3162492"/>
    <lineage>
        <taxon>Bacteria</taxon>
        <taxon>Bacillati</taxon>
        <taxon>Actinomycetota</taxon>
        <taxon>Actinomycetes</taxon>
        <taxon>Micrococcales</taxon>
        <taxon>Micrococcaceae</taxon>
        <taxon>Paenarthrobacter</taxon>
    </lineage>
</organism>
<sequence length="200" mass="22455">MQEADDTQIAALNADARALEISLLARARTWAKDQGVFARTFLLQEARLTVVGQADVTETIMEEVTALKKEILAIGDDVAIMFDRWSETADLEDAKALAQDPRKTYLALTQQAHADFAKAFIERGYNPGIGASSYQGTASSNWFFYIPETGTARNPTMKYDQGSHEGITELWHSWRETAHKIETTKEQIQRNRAASLWDLE</sequence>
<reference evidence="1" key="1">
    <citation type="submission" date="2024-07" db="EMBL/GenBank/DDBJ databases">
        <authorList>
            <person name="Li J."/>
            <person name="Wei H."/>
            <person name="Ma J."/>
        </authorList>
    </citation>
    <scope>NUCLEOTIDE SEQUENCE</scope>
    <source>
        <strain evidence="1">AMU7</strain>
    </source>
</reference>
<protein>
    <submittedName>
        <fullName evidence="1">Uncharacterized protein</fullName>
    </submittedName>
</protein>
<accession>A0AB39YP68</accession>
<name>A0AB39YP68_9MICC</name>
<dbReference type="RefSeq" id="WP_369745679.1">
    <property type="nucleotide sequence ID" value="NZ_CP165735.1"/>
</dbReference>
<dbReference type="EMBL" id="CP165735">
    <property type="protein sequence ID" value="XDV71718.1"/>
    <property type="molecule type" value="Genomic_DNA"/>
</dbReference>
<dbReference type="AlphaFoldDB" id="A0AB39YP68"/>
<evidence type="ECO:0000313" key="1">
    <source>
        <dbReference type="EMBL" id="XDV71718.1"/>
    </source>
</evidence>
<proteinExistence type="predicted"/>
<gene>
    <name evidence="1" type="ORF">ABQM86_00555</name>
</gene>